<dbReference type="STRING" id="157652.A0A371EJ24"/>
<feature type="non-terminal residue" evidence="3">
    <location>
        <position position="244"/>
    </location>
</feature>
<evidence type="ECO:0000313" key="3">
    <source>
        <dbReference type="EMBL" id="RDX65889.1"/>
    </source>
</evidence>
<feature type="domain" description="BURP" evidence="2">
    <location>
        <begin position="121"/>
        <end position="244"/>
    </location>
</feature>
<evidence type="ECO:0000313" key="4">
    <source>
        <dbReference type="Proteomes" id="UP000257109"/>
    </source>
</evidence>
<dbReference type="OrthoDB" id="1909293at2759"/>
<dbReference type="PROSITE" id="PS51277">
    <property type="entry name" value="BURP"/>
    <property type="match status" value="1"/>
</dbReference>
<evidence type="ECO:0000256" key="1">
    <source>
        <dbReference type="SAM" id="MobiDB-lite"/>
    </source>
</evidence>
<organism evidence="3 4">
    <name type="scientific">Mucuna pruriens</name>
    <name type="common">Velvet bean</name>
    <name type="synonym">Dolichos pruriens</name>
    <dbReference type="NCBI Taxonomy" id="157652"/>
    <lineage>
        <taxon>Eukaryota</taxon>
        <taxon>Viridiplantae</taxon>
        <taxon>Streptophyta</taxon>
        <taxon>Embryophyta</taxon>
        <taxon>Tracheophyta</taxon>
        <taxon>Spermatophyta</taxon>
        <taxon>Magnoliopsida</taxon>
        <taxon>eudicotyledons</taxon>
        <taxon>Gunneridae</taxon>
        <taxon>Pentapetalae</taxon>
        <taxon>rosids</taxon>
        <taxon>fabids</taxon>
        <taxon>Fabales</taxon>
        <taxon>Fabaceae</taxon>
        <taxon>Papilionoideae</taxon>
        <taxon>50 kb inversion clade</taxon>
        <taxon>NPAAA clade</taxon>
        <taxon>indigoferoid/millettioid clade</taxon>
        <taxon>Phaseoleae</taxon>
        <taxon>Mucuna</taxon>
    </lineage>
</organism>
<feature type="compositionally biased region" description="Basic and acidic residues" evidence="1">
    <location>
        <begin position="53"/>
        <end position="66"/>
    </location>
</feature>
<feature type="compositionally biased region" description="Acidic residues" evidence="1">
    <location>
        <begin position="67"/>
        <end position="82"/>
    </location>
</feature>
<feature type="region of interest" description="Disordered" evidence="1">
    <location>
        <begin position="53"/>
        <end position="88"/>
    </location>
</feature>
<dbReference type="PANTHER" id="PTHR31236">
    <property type="entry name" value="BURP DOMAIN PROTEIN USPL1-LIKE"/>
    <property type="match status" value="1"/>
</dbReference>
<evidence type="ECO:0000259" key="2">
    <source>
        <dbReference type="PROSITE" id="PS51277"/>
    </source>
</evidence>
<dbReference type="SMART" id="SM01045">
    <property type="entry name" value="BURP"/>
    <property type="match status" value="1"/>
</dbReference>
<sequence length="244" mass="27544">ILEDSGARKIATKSGREIQLKGVSYDLQNLATEGLVLNNIMLLENADVEMNKKHVHKDDDDGNKDGDNDDDDRMFDEENEEDKDGHKKIIGNDVHAYKPSHVDHNHLKDTIPSLSQTLSPSEGHERRLERTKFCAISFESLLDFTHYLSGSNAQLKVLTTVHVTNSTARIQNYTISEAKVISVPNIVGCFPLPDPYAVFYCHSQQSDTNLYEVLVEAICHIDTSKWDPDHVHKVELGTSFNLDW</sequence>
<dbReference type="PANTHER" id="PTHR31236:SF41">
    <property type="entry name" value="BURP DOMAIN PROTEIN USPL1"/>
    <property type="match status" value="1"/>
</dbReference>
<protein>
    <submittedName>
        <fullName evidence="3">BURP domain-containing protein BNM2A</fullName>
    </submittedName>
</protein>
<dbReference type="Proteomes" id="UP000257109">
    <property type="component" value="Unassembled WGS sequence"/>
</dbReference>
<dbReference type="InterPro" id="IPR004873">
    <property type="entry name" value="BURP_dom"/>
</dbReference>
<dbReference type="Pfam" id="PF03181">
    <property type="entry name" value="BURP"/>
    <property type="match status" value="1"/>
</dbReference>
<proteinExistence type="predicted"/>
<comment type="caution">
    <text evidence="3">The sequence shown here is derived from an EMBL/GenBank/DDBJ whole genome shotgun (WGS) entry which is preliminary data.</text>
</comment>
<dbReference type="AlphaFoldDB" id="A0A371EJ24"/>
<name>A0A371EJ24_MUCPR</name>
<gene>
    <name evidence="3" type="primary">BNM2A</name>
    <name evidence="3" type="ORF">CR513_55409</name>
</gene>
<accession>A0A371EJ24</accession>
<feature type="non-terminal residue" evidence="3">
    <location>
        <position position="1"/>
    </location>
</feature>
<dbReference type="EMBL" id="QJKJ01013690">
    <property type="protein sequence ID" value="RDX65889.1"/>
    <property type="molecule type" value="Genomic_DNA"/>
</dbReference>
<dbReference type="InterPro" id="IPR044816">
    <property type="entry name" value="BURP"/>
</dbReference>
<reference evidence="3" key="1">
    <citation type="submission" date="2018-05" db="EMBL/GenBank/DDBJ databases">
        <title>Draft genome of Mucuna pruriens seed.</title>
        <authorList>
            <person name="Nnadi N.E."/>
            <person name="Vos R."/>
            <person name="Hasami M.H."/>
            <person name="Devisetty U.K."/>
            <person name="Aguiy J.C."/>
        </authorList>
    </citation>
    <scope>NUCLEOTIDE SEQUENCE [LARGE SCALE GENOMIC DNA]</scope>
    <source>
        <strain evidence="3">JCA_2017</strain>
    </source>
</reference>
<keyword evidence="4" id="KW-1185">Reference proteome</keyword>